<dbReference type="RefSeq" id="WP_078363198.1">
    <property type="nucleotide sequence ID" value="NZ_MTJN01000002.1"/>
</dbReference>
<dbReference type="EMBL" id="MTJN01000002">
    <property type="protein sequence ID" value="OOV05421.1"/>
    <property type="molecule type" value="Genomic_DNA"/>
</dbReference>
<gene>
    <name evidence="1" type="ORF">RF819_00700</name>
</gene>
<organism evidence="1 2">
    <name type="scientific">Rhodoferax fermentans</name>
    <dbReference type="NCBI Taxonomy" id="28066"/>
    <lineage>
        <taxon>Bacteria</taxon>
        <taxon>Pseudomonadati</taxon>
        <taxon>Pseudomonadota</taxon>
        <taxon>Betaproteobacteria</taxon>
        <taxon>Burkholderiales</taxon>
        <taxon>Comamonadaceae</taxon>
        <taxon>Rhodoferax</taxon>
    </lineage>
</organism>
<keyword evidence="2" id="KW-1185">Reference proteome</keyword>
<dbReference type="AlphaFoldDB" id="A0A1T1AMN3"/>
<accession>A0A1T1AMN3</accession>
<dbReference type="Proteomes" id="UP000190750">
    <property type="component" value="Unassembled WGS sequence"/>
</dbReference>
<comment type="caution">
    <text evidence="1">The sequence shown here is derived from an EMBL/GenBank/DDBJ whole genome shotgun (WGS) entry which is preliminary data.</text>
</comment>
<evidence type="ECO:0000313" key="1">
    <source>
        <dbReference type="EMBL" id="OOV05421.1"/>
    </source>
</evidence>
<sequence>MLLQNTVDPWSNLRRDKNRIVQFMGNRGVVHDQFREVKKTWDRKRWIFCVKDFKGIDRRPLFKTQPFSYSELFFLDEATAYAAGHRPCNDCRKAELAVFKELWASFPESLNSSMSIGVKEIDSQLHSERIDGQRKKATYRASLDSLPPGAMFSLDGHAYLVRLHGVRIWSSSGYSNTTLTPDVDVDVLTPKSIMQLIRLGLPVQVHESADA</sequence>
<name>A0A1T1AMN3_RHOFE</name>
<reference evidence="1 2" key="1">
    <citation type="submission" date="2017-01" db="EMBL/GenBank/DDBJ databases">
        <title>Genome sequencing of Rhodoferax fermentans JCM 7819.</title>
        <authorList>
            <person name="Kim Y.J."/>
            <person name="Farh M.E.-A."/>
            <person name="Yang D.-C."/>
        </authorList>
    </citation>
    <scope>NUCLEOTIDE SEQUENCE [LARGE SCALE GENOMIC DNA]</scope>
    <source>
        <strain evidence="1 2">JCM 7819</strain>
    </source>
</reference>
<evidence type="ECO:0000313" key="2">
    <source>
        <dbReference type="Proteomes" id="UP000190750"/>
    </source>
</evidence>
<dbReference type="OrthoDB" id="894286at2"/>
<proteinExistence type="predicted"/>
<protein>
    <submittedName>
        <fullName evidence="1">Uncharacterized protein</fullName>
    </submittedName>
</protein>